<feature type="signal peptide" evidence="1">
    <location>
        <begin position="1"/>
        <end position="20"/>
    </location>
</feature>
<accession>A0A4Y9SNL8</accession>
<evidence type="ECO:0008006" key="4">
    <source>
        <dbReference type="Google" id="ProtNLM"/>
    </source>
</evidence>
<keyword evidence="3" id="KW-1185">Reference proteome</keyword>
<gene>
    <name evidence="2" type="ORF">E4L98_08535</name>
</gene>
<comment type="caution">
    <text evidence="2">The sequence shown here is derived from an EMBL/GenBank/DDBJ whole genome shotgun (WGS) entry which is preliminary data.</text>
</comment>
<dbReference type="OrthoDB" id="8812558at2"/>
<proteinExistence type="predicted"/>
<name>A0A4Y9SNL8_9BURK</name>
<dbReference type="InterPro" id="IPR049973">
    <property type="entry name" value="STY0301-like"/>
</dbReference>
<dbReference type="AlphaFoldDB" id="A0A4Y9SNL8"/>
<keyword evidence="1" id="KW-0732">Signal</keyword>
<protein>
    <recommendedName>
        <fullName evidence="4">DUF3757 domain-containing protein</fullName>
    </recommendedName>
</protein>
<dbReference type="EMBL" id="SPVG01000078">
    <property type="protein sequence ID" value="TFW26534.1"/>
    <property type="molecule type" value="Genomic_DNA"/>
</dbReference>
<sequence>MNIKIILNLYLSALAGVAVAGPVKFECPQELPPASVKVESPRPGWTTFVGSPMYLSGAAPADGPPERLGILRGDDGARNRTTWTQHYELAGSYPEGKWLRCDYGAMGEVSLAMRLPDSIKQCTVTGRKGQHAGENRFEIVCR</sequence>
<organism evidence="2 3">
    <name type="scientific">Duganella callida</name>
    <dbReference type="NCBI Taxonomy" id="2561932"/>
    <lineage>
        <taxon>Bacteria</taxon>
        <taxon>Pseudomonadati</taxon>
        <taxon>Pseudomonadota</taxon>
        <taxon>Betaproteobacteria</taxon>
        <taxon>Burkholderiales</taxon>
        <taxon>Oxalobacteraceae</taxon>
        <taxon>Telluria group</taxon>
        <taxon>Duganella</taxon>
    </lineage>
</organism>
<evidence type="ECO:0000313" key="2">
    <source>
        <dbReference type="EMBL" id="TFW26534.1"/>
    </source>
</evidence>
<evidence type="ECO:0000256" key="1">
    <source>
        <dbReference type="SAM" id="SignalP"/>
    </source>
</evidence>
<dbReference type="Proteomes" id="UP000297729">
    <property type="component" value="Unassembled WGS sequence"/>
</dbReference>
<reference evidence="2 3" key="1">
    <citation type="submission" date="2019-03" db="EMBL/GenBank/DDBJ databases">
        <title>Draft Genome Sequence of Duganella callidus sp. nov., a Novel Duganella Species Isolated from Cultivated Soil.</title>
        <authorList>
            <person name="Raths R."/>
            <person name="Peta V."/>
            <person name="Bucking H."/>
        </authorList>
    </citation>
    <scope>NUCLEOTIDE SEQUENCE [LARGE SCALE GENOMIC DNA]</scope>
    <source>
        <strain evidence="2 3">DN04</strain>
    </source>
</reference>
<feature type="chain" id="PRO_5021382852" description="DUF3757 domain-containing protein" evidence="1">
    <location>
        <begin position="21"/>
        <end position="142"/>
    </location>
</feature>
<dbReference type="NCBIfam" id="NF042415">
    <property type="entry name" value="STY0301_fam"/>
    <property type="match status" value="1"/>
</dbReference>
<evidence type="ECO:0000313" key="3">
    <source>
        <dbReference type="Proteomes" id="UP000297729"/>
    </source>
</evidence>
<dbReference type="RefSeq" id="WP_135201137.1">
    <property type="nucleotide sequence ID" value="NZ_SPVG01000078.1"/>
</dbReference>